<gene>
    <name evidence="3" type="ORF">IWZ03DRAFT_411773</name>
</gene>
<evidence type="ECO:0000313" key="4">
    <source>
        <dbReference type="Proteomes" id="UP001363622"/>
    </source>
</evidence>
<dbReference type="Proteomes" id="UP001363622">
    <property type="component" value="Unassembled WGS sequence"/>
</dbReference>
<feature type="region of interest" description="Disordered" evidence="1">
    <location>
        <begin position="1"/>
        <end position="20"/>
    </location>
</feature>
<sequence>MNSSHVQATSSATEASSIESTLSSEAIIGIIGLLLMIFVPFFGFLLRNHILRLLRKWAKSNRPSSDEDPGKR</sequence>
<comment type="caution">
    <text evidence="3">The sequence shown here is derived from an EMBL/GenBank/DDBJ whole genome shotgun (WGS) entry which is preliminary data.</text>
</comment>
<evidence type="ECO:0000256" key="1">
    <source>
        <dbReference type="SAM" id="MobiDB-lite"/>
    </source>
</evidence>
<keyword evidence="4" id="KW-1185">Reference proteome</keyword>
<name>A0ABR1KTQ8_9PEZI</name>
<protein>
    <submittedName>
        <fullName evidence="3">Uncharacterized protein</fullName>
    </submittedName>
</protein>
<evidence type="ECO:0000256" key="2">
    <source>
        <dbReference type="SAM" id="Phobius"/>
    </source>
</evidence>
<keyword evidence="2" id="KW-0812">Transmembrane</keyword>
<feature type="transmembrane region" description="Helical" evidence="2">
    <location>
        <begin position="26"/>
        <end position="46"/>
    </location>
</feature>
<dbReference type="EMBL" id="JBBPHU010000002">
    <property type="protein sequence ID" value="KAK7521539.1"/>
    <property type="molecule type" value="Genomic_DNA"/>
</dbReference>
<organism evidence="3 4">
    <name type="scientific">Phyllosticta citriasiana</name>
    <dbReference type="NCBI Taxonomy" id="595635"/>
    <lineage>
        <taxon>Eukaryota</taxon>
        <taxon>Fungi</taxon>
        <taxon>Dikarya</taxon>
        <taxon>Ascomycota</taxon>
        <taxon>Pezizomycotina</taxon>
        <taxon>Dothideomycetes</taxon>
        <taxon>Dothideomycetes incertae sedis</taxon>
        <taxon>Botryosphaeriales</taxon>
        <taxon>Phyllostictaceae</taxon>
        <taxon>Phyllosticta</taxon>
    </lineage>
</organism>
<evidence type="ECO:0000313" key="3">
    <source>
        <dbReference type="EMBL" id="KAK7521539.1"/>
    </source>
</evidence>
<keyword evidence="2" id="KW-0472">Membrane</keyword>
<reference evidence="3 4" key="1">
    <citation type="submission" date="2024-04" db="EMBL/GenBank/DDBJ databases">
        <title>Phyllosticta paracitricarpa is synonymous to the EU quarantine fungus P. citricarpa based on phylogenomic analyses.</title>
        <authorList>
            <consortium name="Lawrence Berkeley National Laboratory"/>
            <person name="Van Ingen-Buijs V.A."/>
            <person name="Van Westerhoven A.C."/>
            <person name="Haridas S."/>
            <person name="Skiadas P."/>
            <person name="Martin F."/>
            <person name="Groenewald J.Z."/>
            <person name="Crous P.W."/>
            <person name="Seidl M.F."/>
        </authorList>
    </citation>
    <scope>NUCLEOTIDE SEQUENCE [LARGE SCALE GENOMIC DNA]</scope>
    <source>
        <strain evidence="3 4">CBS 123371</strain>
    </source>
</reference>
<keyword evidence="2" id="KW-1133">Transmembrane helix</keyword>
<feature type="compositionally biased region" description="Low complexity" evidence="1">
    <location>
        <begin position="9"/>
        <end position="20"/>
    </location>
</feature>
<proteinExistence type="predicted"/>
<accession>A0ABR1KTQ8</accession>